<dbReference type="NCBIfam" id="NF005653">
    <property type="entry name" value="PRK07424.1"/>
    <property type="match status" value="1"/>
</dbReference>
<feature type="transmembrane region" description="Helical" evidence="1">
    <location>
        <begin position="68"/>
        <end position="86"/>
    </location>
</feature>
<gene>
    <name evidence="2" type="ORF">F6J89_31075</name>
</gene>
<dbReference type="NCBIfam" id="NF009035">
    <property type="entry name" value="PRK12367.1"/>
    <property type="match status" value="1"/>
</dbReference>
<dbReference type="AlphaFoldDB" id="A0A6B3NFL2"/>
<proteinExistence type="predicted"/>
<dbReference type="SUPFAM" id="SSF51735">
    <property type="entry name" value="NAD(P)-binding Rossmann-fold domains"/>
    <property type="match status" value="1"/>
</dbReference>
<dbReference type="Pfam" id="PF00106">
    <property type="entry name" value="adh_short"/>
    <property type="match status" value="1"/>
</dbReference>
<protein>
    <submittedName>
        <fullName evidence="2">Bifunctional sterol desaturase/short chain dehydrogenase</fullName>
    </submittedName>
</protein>
<keyword evidence="1" id="KW-0472">Membrane</keyword>
<evidence type="ECO:0000256" key="1">
    <source>
        <dbReference type="SAM" id="Phobius"/>
    </source>
</evidence>
<dbReference type="InterPro" id="IPR002347">
    <property type="entry name" value="SDR_fam"/>
</dbReference>
<reference evidence="2" key="1">
    <citation type="submission" date="2019-11" db="EMBL/GenBank/DDBJ databases">
        <title>Genomic insights into an expanded diversity of filamentous marine cyanobacteria reveals the extraordinary biosynthetic potential of Moorea and Okeania.</title>
        <authorList>
            <person name="Ferreira Leao T."/>
            <person name="Wang M."/>
            <person name="Moss N."/>
            <person name="Da Silva R."/>
            <person name="Sanders J."/>
            <person name="Nurk S."/>
            <person name="Gurevich A."/>
            <person name="Humphrey G."/>
            <person name="Reher R."/>
            <person name="Zhu Q."/>
            <person name="Belda-Ferre P."/>
            <person name="Glukhov E."/>
            <person name="Rex R."/>
            <person name="Dorrestein P.C."/>
            <person name="Knight R."/>
            <person name="Pevzner P."/>
            <person name="Gerwick W.H."/>
            <person name="Gerwick L."/>
        </authorList>
    </citation>
    <scope>NUCLEOTIDE SEQUENCE</scope>
    <source>
        <strain evidence="2">SIO1C4</strain>
    </source>
</reference>
<keyword evidence="1" id="KW-1133">Transmembrane helix</keyword>
<dbReference type="EMBL" id="JAAHFQ010000992">
    <property type="protein sequence ID" value="NER31929.1"/>
    <property type="molecule type" value="Genomic_DNA"/>
</dbReference>
<organism evidence="2">
    <name type="scientific">Symploca sp. SIO1C4</name>
    <dbReference type="NCBI Taxonomy" id="2607765"/>
    <lineage>
        <taxon>Bacteria</taxon>
        <taxon>Bacillati</taxon>
        <taxon>Cyanobacteriota</taxon>
        <taxon>Cyanophyceae</taxon>
        <taxon>Coleofasciculales</taxon>
        <taxon>Coleofasciculaceae</taxon>
        <taxon>Symploca</taxon>
    </lineage>
</organism>
<dbReference type="InterPro" id="IPR036291">
    <property type="entry name" value="NAD(P)-bd_dom_sf"/>
</dbReference>
<name>A0A6B3NFL2_9CYAN</name>
<evidence type="ECO:0000313" key="2">
    <source>
        <dbReference type="EMBL" id="NER31929.1"/>
    </source>
</evidence>
<keyword evidence="1" id="KW-0812">Transmembrane</keyword>
<accession>A0A6B3NFL2</accession>
<sequence length="428" mass="48103">MINSLISTAAWVVGSVIWIELVRDFYHLASHYWPSLYRLHVWHHRVFRPDLSVVSEKIYRQAQWRNDVPECLVMLVLSLLLLAVAYRVSPEHYWGAFAGCFYTLSFLLGAIARGSGIKGADQLTDLTHLPGTFLTVPANWLVNRPYHWRHHFDNQNAYYSGTLTIVDKLMGTALSLKGKSIAVTGASGTLGKALLQHLRTRGAKVIALSSKHQEISIPGAKGEIEPVNTITWQVGQESELAAQLEKVDILIINHGINVHGERTAAAIGNSYEINTFSSWRLLELFFTTVRTNKDIACKEVWVNTSEAEVIPALSPLYELSKRALGDLVTLRRLDAPCVVRKLILGPFKSNLNPIGVMSADWVAKQIINLAIRDVRNIIVTINPLTFLAFPIREFMLTTYFKLFSRRTFNSIPVLQKSEQLSQESSKTI</sequence>
<dbReference type="Gene3D" id="3.40.50.720">
    <property type="entry name" value="NAD(P)-binding Rossmann-like Domain"/>
    <property type="match status" value="1"/>
</dbReference>
<comment type="caution">
    <text evidence="2">The sequence shown here is derived from an EMBL/GenBank/DDBJ whole genome shotgun (WGS) entry which is preliminary data.</text>
</comment>
<feature type="transmembrane region" description="Helical" evidence="1">
    <location>
        <begin position="92"/>
        <end position="112"/>
    </location>
</feature>